<dbReference type="Gene3D" id="3.40.50.450">
    <property type="match status" value="1"/>
</dbReference>
<dbReference type="PANTHER" id="PTHR43022:SF1">
    <property type="entry name" value="PROTEIN SMF"/>
    <property type="match status" value="1"/>
</dbReference>
<sequence length="421" mass="44213">MSTSSYRRLAPLVRELRFGGDDDDLADIAARICWSCVVEPGDGDAGVLRDTLGVECIFDLIAGWTDVVVHRMHAADPLEARSRNWSAAIARWRPRLNYEHVIPLVRAATKVGARFLMPGDPSWPAQLDDLGVHTAVGLWTRGRLDALHRDARNLAVVGSRASTEYGNNVTGELVVAAAGAGLSIISGGAYGIDAQAHRVAIASEADTVAVLAGGVDRLYPAGNSELFQRLLAQGGLIVSEAPCGQAPTKWRFLQRNRLIAALAPATIVVEAGARSGALNTANHASALGRELGAVPGAITSATSVGCHRLIRDGAASMVCSGDDAVELWRLACSGGGLFESDEAPGNAVDAPVPLLEVVERSPRLSDEAVRVLDALRPRRGNGEAELAALAGLSLADTRAGLAELELLGRADLGDTGWRRVS</sequence>
<name>A0ABY4MYC8_9MICO</name>
<reference evidence="3" key="1">
    <citation type="submission" date="2022-05" db="EMBL/GenBank/DDBJ databases">
        <title>Complete genome sequence of toluene-degrading Gulosibacter sediminis strain ACHW.36C.</title>
        <authorList>
            <person name="Wai A.C."/>
            <person name="Lai G.K."/>
            <person name="Griffin S.D."/>
            <person name="Leung F.C."/>
        </authorList>
    </citation>
    <scope>NUCLEOTIDE SEQUENCE [LARGE SCALE GENOMIC DNA]</scope>
    <source>
        <strain evidence="3">ACHW.36C</strain>
    </source>
</reference>
<dbReference type="PANTHER" id="PTHR43022">
    <property type="entry name" value="PROTEIN SMF"/>
    <property type="match status" value="1"/>
</dbReference>
<dbReference type="EMBL" id="CP097160">
    <property type="protein sequence ID" value="UQN15399.1"/>
    <property type="molecule type" value="Genomic_DNA"/>
</dbReference>
<feature type="domain" description="Smf/DprA SLOG" evidence="2">
    <location>
        <begin position="115"/>
        <end position="327"/>
    </location>
</feature>
<dbReference type="NCBIfam" id="TIGR00732">
    <property type="entry name" value="dprA"/>
    <property type="match status" value="1"/>
</dbReference>
<evidence type="ECO:0000313" key="3">
    <source>
        <dbReference type="EMBL" id="UQN15399.1"/>
    </source>
</evidence>
<dbReference type="InterPro" id="IPR003488">
    <property type="entry name" value="DprA"/>
</dbReference>
<evidence type="ECO:0000259" key="2">
    <source>
        <dbReference type="Pfam" id="PF02481"/>
    </source>
</evidence>
<comment type="similarity">
    <text evidence="1">Belongs to the DprA/Smf family.</text>
</comment>
<evidence type="ECO:0000256" key="1">
    <source>
        <dbReference type="ARBA" id="ARBA00006525"/>
    </source>
</evidence>
<dbReference type="InterPro" id="IPR057666">
    <property type="entry name" value="DrpA_SLOG"/>
</dbReference>
<dbReference type="SUPFAM" id="SSF102405">
    <property type="entry name" value="MCP/YpsA-like"/>
    <property type="match status" value="1"/>
</dbReference>
<gene>
    <name evidence="3" type="primary">dprA</name>
    <name evidence="3" type="ORF">M3M28_02725</name>
</gene>
<organism evidence="3">
    <name type="scientific">Gulosibacter sediminis</name>
    <dbReference type="NCBI Taxonomy" id="1729695"/>
    <lineage>
        <taxon>Bacteria</taxon>
        <taxon>Bacillati</taxon>
        <taxon>Actinomycetota</taxon>
        <taxon>Actinomycetes</taxon>
        <taxon>Micrococcales</taxon>
        <taxon>Microbacteriaceae</taxon>
        <taxon>Gulosibacter</taxon>
    </lineage>
</organism>
<accession>A0ABY4MYC8</accession>
<proteinExistence type="inferred from homology"/>
<protein>
    <submittedName>
        <fullName evidence="3">DNA-processing protein DprA</fullName>
    </submittedName>
</protein>
<dbReference type="Pfam" id="PF02481">
    <property type="entry name" value="DNA_processg_A"/>
    <property type="match status" value="1"/>
</dbReference>